<dbReference type="PANTHER" id="PTHR12514">
    <property type="entry name" value="ENHANCER OF YELLOW 2 TRANSCRIPTION FACTOR"/>
    <property type="match status" value="1"/>
</dbReference>
<dbReference type="GO" id="GO:0000124">
    <property type="term" value="C:SAGA complex"/>
    <property type="evidence" value="ECO:0007669"/>
    <property type="project" value="InterPro"/>
</dbReference>
<evidence type="ECO:0000313" key="1">
    <source>
        <dbReference type="EMBL" id="TFL04808.1"/>
    </source>
</evidence>
<dbReference type="STRING" id="1884261.A0A5C3QTW4"/>
<dbReference type="InterPro" id="IPR018783">
    <property type="entry name" value="TF_ENY2"/>
</dbReference>
<dbReference type="OrthoDB" id="6221744at2759"/>
<organism evidence="1 2">
    <name type="scientific">Pterulicium gracile</name>
    <dbReference type="NCBI Taxonomy" id="1884261"/>
    <lineage>
        <taxon>Eukaryota</taxon>
        <taxon>Fungi</taxon>
        <taxon>Dikarya</taxon>
        <taxon>Basidiomycota</taxon>
        <taxon>Agaricomycotina</taxon>
        <taxon>Agaricomycetes</taxon>
        <taxon>Agaricomycetidae</taxon>
        <taxon>Agaricales</taxon>
        <taxon>Pleurotineae</taxon>
        <taxon>Pterulaceae</taxon>
        <taxon>Pterulicium</taxon>
    </lineage>
</organism>
<dbReference type="Gene3D" id="1.10.246.140">
    <property type="match status" value="1"/>
</dbReference>
<dbReference type="InterPro" id="IPR038212">
    <property type="entry name" value="TF_EnY2_sf"/>
</dbReference>
<dbReference type="GO" id="GO:0003713">
    <property type="term" value="F:transcription coactivator activity"/>
    <property type="evidence" value="ECO:0007669"/>
    <property type="project" value="InterPro"/>
</dbReference>
<name>A0A5C3QTW4_9AGAR</name>
<reference evidence="1 2" key="1">
    <citation type="journal article" date="2019" name="Nat. Ecol. Evol.">
        <title>Megaphylogeny resolves global patterns of mushroom evolution.</title>
        <authorList>
            <person name="Varga T."/>
            <person name="Krizsan K."/>
            <person name="Foldi C."/>
            <person name="Dima B."/>
            <person name="Sanchez-Garcia M."/>
            <person name="Sanchez-Ramirez S."/>
            <person name="Szollosi G.J."/>
            <person name="Szarkandi J.G."/>
            <person name="Papp V."/>
            <person name="Albert L."/>
            <person name="Andreopoulos W."/>
            <person name="Angelini C."/>
            <person name="Antonin V."/>
            <person name="Barry K.W."/>
            <person name="Bougher N.L."/>
            <person name="Buchanan P."/>
            <person name="Buyck B."/>
            <person name="Bense V."/>
            <person name="Catcheside P."/>
            <person name="Chovatia M."/>
            <person name="Cooper J."/>
            <person name="Damon W."/>
            <person name="Desjardin D."/>
            <person name="Finy P."/>
            <person name="Geml J."/>
            <person name="Haridas S."/>
            <person name="Hughes K."/>
            <person name="Justo A."/>
            <person name="Karasinski D."/>
            <person name="Kautmanova I."/>
            <person name="Kiss B."/>
            <person name="Kocsube S."/>
            <person name="Kotiranta H."/>
            <person name="LaButti K.M."/>
            <person name="Lechner B.E."/>
            <person name="Liimatainen K."/>
            <person name="Lipzen A."/>
            <person name="Lukacs Z."/>
            <person name="Mihaltcheva S."/>
            <person name="Morgado L.N."/>
            <person name="Niskanen T."/>
            <person name="Noordeloos M.E."/>
            <person name="Ohm R.A."/>
            <person name="Ortiz-Santana B."/>
            <person name="Ovrebo C."/>
            <person name="Racz N."/>
            <person name="Riley R."/>
            <person name="Savchenko A."/>
            <person name="Shiryaev A."/>
            <person name="Soop K."/>
            <person name="Spirin V."/>
            <person name="Szebenyi C."/>
            <person name="Tomsovsky M."/>
            <person name="Tulloss R.E."/>
            <person name="Uehling J."/>
            <person name="Grigoriev I.V."/>
            <person name="Vagvolgyi C."/>
            <person name="Papp T."/>
            <person name="Martin F.M."/>
            <person name="Miettinen O."/>
            <person name="Hibbett D.S."/>
            <person name="Nagy L.G."/>
        </authorList>
    </citation>
    <scope>NUCLEOTIDE SEQUENCE [LARGE SCALE GENOMIC DNA]</scope>
    <source>
        <strain evidence="1 2">CBS 309.79</strain>
    </source>
</reference>
<evidence type="ECO:0008006" key="3">
    <source>
        <dbReference type="Google" id="ProtNLM"/>
    </source>
</evidence>
<sequence length="94" mass="10522">MKVASDSQLDDLQHQLISNGDWDRLRAVMLSKLNEAGWVDNLKARCKERTQTPGGVPYQALLKDMKAEGSNIVPLSVRNDVQAVIKQYIGKQVE</sequence>
<dbReference type="Proteomes" id="UP000305067">
    <property type="component" value="Unassembled WGS sequence"/>
</dbReference>
<gene>
    <name evidence="1" type="ORF">BDV98DRAFT_590571</name>
</gene>
<dbReference type="Pfam" id="PF10163">
    <property type="entry name" value="EnY2"/>
    <property type="match status" value="1"/>
</dbReference>
<dbReference type="GO" id="GO:0006406">
    <property type="term" value="P:mRNA export from nucleus"/>
    <property type="evidence" value="ECO:0007669"/>
    <property type="project" value="InterPro"/>
</dbReference>
<protein>
    <recommendedName>
        <fullName evidence="3">Transcription and mRNA export factor SUS1</fullName>
    </recommendedName>
</protein>
<dbReference type="GO" id="GO:0005643">
    <property type="term" value="C:nuclear pore"/>
    <property type="evidence" value="ECO:0007669"/>
    <property type="project" value="InterPro"/>
</dbReference>
<dbReference type="AlphaFoldDB" id="A0A5C3QTW4"/>
<keyword evidence="2" id="KW-1185">Reference proteome</keyword>
<proteinExistence type="predicted"/>
<evidence type="ECO:0000313" key="2">
    <source>
        <dbReference type="Proteomes" id="UP000305067"/>
    </source>
</evidence>
<dbReference type="EMBL" id="ML178818">
    <property type="protein sequence ID" value="TFL04808.1"/>
    <property type="molecule type" value="Genomic_DNA"/>
</dbReference>
<accession>A0A5C3QTW4</accession>